<comment type="caution">
    <text evidence="6">The sequence shown here is derived from an EMBL/GenBank/DDBJ whole genome shotgun (WGS) entry which is preliminary data.</text>
</comment>
<dbReference type="EMBL" id="SWLE01000010">
    <property type="protein sequence ID" value="TNM95727.1"/>
    <property type="molecule type" value="Genomic_DNA"/>
</dbReference>
<evidence type="ECO:0000256" key="4">
    <source>
        <dbReference type="ARBA" id="ARBA00023136"/>
    </source>
</evidence>
<evidence type="ECO:0000313" key="7">
    <source>
        <dbReference type="Proteomes" id="UP000516260"/>
    </source>
</evidence>
<name>A0A4Z2BV57_9TELE</name>
<dbReference type="PANTHER" id="PTHR14514">
    <property type="entry name" value="PKA ANCHORING PROTEIN"/>
    <property type="match status" value="1"/>
</dbReference>
<reference evidence="6 7" key="1">
    <citation type="submission" date="2019-04" db="EMBL/GenBank/DDBJ databases">
        <title>The sequence and de novo assembly of Takifugu bimaculatus genome using PacBio and Hi-C technologies.</title>
        <authorList>
            <person name="Xu P."/>
            <person name="Liu B."/>
            <person name="Zhou Z."/>
        </authorList>
    </citation>
    <scope>NUCLEOTIDE SEQUENCE [LARGE SCALE GENOMIC DNA]</scope>
    <source>
        <strain evidence="6">TB-2018</strain>
        <tissue evidence="6">Muscle</tissue>
    </source>
</reference>
<feature type="region of interest" description="Disordered" evidence="5">
    <location>
        <begin position="1"/>
        <end position="28"/>
    </location>
</feature>
<keyword evidence="2" id="KW-0597">Phosphoprotein</keyword>
<dbReference type="Proteomes" id="UP000516260">
    <property type="component" value="Chromosome 18"/>
</dbReference>
<evidence type="ECO:0000256" key="5">
    <source>
        <dbReference type="SAM" id="MobiDB-lite"/>
    </source>
</evidence>
<keyword evidence="4" id="KW-0472">Membrane</keyword>
<organism evidence="6 7">
    <name type="scientific">Takifugu bimaculatus</name>
    <dbReference type="NCBI Taxonomy" id="433685"/>
    <lineage>
        <taxon>Eukaryota</taxon>
        <taxon>Metazoa</taxon>
        <taxon>Chordata</taxon>
        <taxon>Craniata</taxon>
        <taxon>Vertebrata</taxon>
        <taxon>Euteleostomi</taxon>
        <taxon>Actinopterygii</taxon>
        <taxon>Neopterygii</taxon>
        <taxon>Teleostei</taxon>
        <taxon>Neoteleostei</taxon>
        <taxon>Acanthomorphata</taxon>
        <taxon>Eupercaria</taxon>
        <taxon>Tetraodontiformes</taxon>
        <taxon>Tetradontoidea</taxon>
        <taxon>Tetraodontidae</taxon>
        <taxon>Takifugu</taxon>
    </lineage>
</organism>
<feature type="region of interest" description="Disordered" evidence="5">
    <location>
        <begin position="210"/>
        <end position="230"/>
    </location>
</feature>
<feature type="compositionally biased region" description="Polar residues" evidence="5">
    <location>
        <begin position="210"/>
        <end position="222"/>
    </location>
</feature>
<keyword evidence="3" id="KW-0677">Repeat</keyword>
<dbReference type="PANTHER" id="PTHR14514:SF2">
    <property type="entry name" value="A-KINASE ANCHOR PROTEIN 6"/>
    <property type="match status" value="1"/>
</dbReference>
<evidence type="ECO:0000256" key="2">
    <source>
        <dbReference type="ARBA" id="ARBA00022553"/>
    </source>
</evidence>
<evidence type="ECO:0000256" key="1">
    <source>
        <dbReference type="ARBA" id="ARBA00004308"/>
    </source>
</evidence>
<accession>A0A4Z2BV57</accession>
<comment type="subcellular location">
    <subcellularLocation>
        <location evidence="1">Endomembrane system</location>
    </subcellularLocation>
</comment>
<keyword evidence="7" id="KW-1185">Reference proteome</keyword>
<protein>
    <submittedName>
        <fullName evidence="6">Uncharacterized protein</fullName>
    </submittedName>
</protein>
<gene>
    <name evidence="6" type="ORF">fugu_016810</name>
</gene>
<evidence type="ECO:0000313" key="6">
    <source>
        <dbReference type="EMBL" id="TNM95727.1"/>
    </source>
</evidence>
<dbReference type="AlphaFoldDB" id="A0A4Z2BV57"/>
<sequence>MSLPVKHNSDGKETWTELEQQLSEQRGLTQAIALQGSRARPHDPPPGGAGPGVAMVTDSFTGDGAAKQKQSGSETQTVKELQALTRALRALGPAETADSGLFQVLHRTPSCLSAIRDVLRWTAGGTEDEDGRRRRLLQTLTSELDALGAALTCQRSKFSGGQSSCVPQCLDDAFRVLSVIRASLTFREKRLGDLKQENIQQTAQVSSGDLSASSIHQVSQGEPDQPPAGVCCHGNQEDSGVELQHHHEQLVHSLEELLALGRDRLDAGPEVELRDRAGLRQQHAGHMKFLQFLDRHFRTLQYLSQSAPQRWEGGLQEEVWSQWEEDSAWADSLLRPLQTSFPSMQEEGASEEQISEKLSVYKGIREVLENNEARFALFTWRLDPPVNRFLHDFDALVEWMGGARRVIDTLDQLSGLEEVDADLSQRHFVQAVVRWM</sequence>
<feature type="compositionally biased region" description="Polar residues" evidence="5">
    <location>
        <begin position="17"/>
        <end position="28"/>
    </location>
</feature>
<evidence type="ECO:0000256" key="3">
    <source>
        <dbReference type="ARBA" id="ARBA00022737"/>
    </source>
</evidence>
<proteinExistence type="predicted"/>